<evidence type="ECO:0000259" key="7">
    <source>
        <dbReference type="PROSITE" id="PS51686"/>
    </source>
</evidence>
<protein>
    <recommendedName>
        <fullName evidence="7">SAM-dependent MTase RsmB/NOP-type domain-containing protein</fullName>
    </recommendedName>
</protein>
<comment type="caution">
    <text evidence="5">Lacks conserved residue(s) required for the propagation of feature annotation.</text>
</comment>
<evidence type="ECO:0000256" key="5">
    <source>
        <dbReference type="PROSITE-ProRule" id="PRU01023"/>
    </source>
</evidence>
<dbReference type="PANTHER" id="PTHR22807:SF4">
    <property type="entry name" value="28S RRNA (CYTOSINE-C(5))-METHYLTRANSFERASE"/>
    <property type="match status" value="1"/>
</dbReference>
<sequence length="254" mass="28437">MSVHGPTPVELNPIATKTSNQPRVEALCSDFLSLDPLDPKFSRVKSILLDPSCSGSGLRARQPDGSTGAPLTSGKIAKCDEHSDTASYQDGLLWSEQSEKRLQRLANLQAQLLNHALKFPNVERVVYSTCSLCPKENEQVVSEVLATSRGRFVLEPIWMNNPGLTTQISQFDWKTRGLSEYDCEPCLRTVPEKDLANGFFVACFRRELGVQNRKRTHADRSRASVAAKRACKEVRTNAVWKTLLSKKQKKHKRK</sequence>
<dbReference type="InterPro" id="IPR023267">
    <property type="entry name" value="RCMT"/>
</dbReference>
<dbReference type="PANTHER" id="PTHR22807">
    <property type="entry name" value="NOP2 YEAST -RELATED NOL1/NOP2/FMU SUN DOMAIN-CONTAINING"/>
    <property type="match status" value="1"/>
</dbReference>
<dbReference type="InterPro" id="IPR001678">
    <property type="entry name" value="MeTrfase_RsmB-F_NOP2_dom"/>
</dbReference>
<dbReference type="Proteomes" id="UP000272942">
    <property type="component" value="Unassembled WGS sequence"/>
</dbReference>
<dbReference type="PRINTS" id="PR02008">
    <property type="entry name" value="RCMTFAMILY"/>
</dbReference>
<keyword evidence="2 5" id="KW-0808">Transferase</keyword>
<feature type="binding site" evidence="5">
    <location>
        <position position="50"/>
    </location>
    <ligand>
        <name>S-adenosyl-L-methionine</name>
        <dbReference type="ChEBI" id="CHEBI:59789"/>
    </ligand>
</feature>
<feature type="region of interest" description="Disordered" evidence="6">
    <location>
        <begin position="54"/>
        <end position="75"/>
    </location>
</feature>
<feature type="binding site" evidence="5">
    <location>
        <position position="30"/>
    </location>
    <ligand>
        <name>S-adenosyl-L-methionine</name>
        <dbReference type="ChEBI" id="CHEBI:59789"/>
    </ligand>
</feature>
<dbReference type="Pfam" id="PF01189">
    <property type="entry name" value="Methyltr_RsmB-F"/>
    <property type="match status" value="1"/>
</dbReference>
<evidence type="ECO:0000256" key="4">
    <source>
        <dbReference type="ARBA" id="ARBA00022884"/>
    </source>
</evidence>
<accession>A0A3P8BCK8</accession>
<feature type="domain" description="SAM-dependent MTase RsmB/NOP-type" evidence="7">
    <location>
        <begin position="1"/>
        <end position="207"/>
    </location>
</feature>
<organism evidence="8 9">
    <name type="scientific">Echinostoma caproni</name>
    <dbReference type="NCBI Taxonomy" id="27848"/>
    <lineage>
        <taxon>Eukaryota</taxon>
        <taxon>Metazoa</taxon>
        <taxon>Spiralia</taxon>
        <taxon>Lophotrochozoa</taxon>
        <taxon>Platyhelminthes</taxon>
        <taxon>Trematoda</taxon>
        <taxon>Digenea</taxon>
        <taxon>Plagiorchiida</taxon>
        <taxon>Echinostomata</taxon>
        <taxon>Echinostomatoidea</taxon>
        <taxon>Echinostomatidae</taxon>
        <taxon>Echinostoma</taxon>
    </lineage>
</organism>
<dbReference type="AlphaFoldDB" id="A0A3P8BCK8"/>
<dbReference type="SUPFAM" id="SSF53335">
    <property type="entry name" value="S-adenosyl-L-methionine-dependent methyltransferases"/>
    <property type="match status" value="1"/>
</dbReference>
<keyword evidence="3 5" id="KW-0949">S-adenosyl-L-methionine</keyword>
<evidence type="ECO:0000313" key="8">
    <source>
        <dbReference type="EMBL" id="VDP23792.1"/>
    </source>
</evidence>
<evidence type="ECO:0000313" key="9">
    <source>
        <dbReference type="Proteomes" id="UP000272942"/>
    </source>
</evidence>
<dbReference type="Gene3D" id="3.40.50.150">
    <property type="entry name" value="Vaccinia Virus protein VP39"/>
    <property type="match status" value="1"/>
</dbReference>
<evidence type="ECO:0000256" key="2">
    <source>
        <dbReference type="ARBA" id="ARBA00022679"/>
    </source>
</evidence>
<dbReference type="GO" id="GO:0005730">
    <property type="term" value="C:nucleolus"/>
    <property type="evidence" value="ECO:0007669"/>
    <property type="project" value="TreeGrafter"/>
</dbReference>
<reference evidence="8 9" key="1">
    <citation type="submission" date="2018-11" db="EMBL/GenBank/DDBJ databases">
        <authorList>
            <consortium name="Pathogen Informatics"/>
        </authorList>
    </citation>
    <scope>NUCLEOTIDE SEQUENCE [LARGE SCALE GENOMIC DNA]</scope>
    <source>
        <strain evidence="8 9">Egypt</strain>
    </source>
</reference>
<name>A0A3P8BCK8_9TREM</name>
<gene>
    <name evidence="8" type="ORF">ECPE_LOCUS532</name>
</gene>
<comment type="similarity">
    <text evidence="5">Belongs to the class I-like SAM-binding methyltransferase superfamily. RsmB/NOP family.</text>
</comment>
<keyword evidence="9" id="KW-1185">Reference proteome</keyword>
<dbReference type="InterPro" id="IPR049560">
    <property type="entry name" value="MeTrfase_RsmB-F_NOP2_cat"/>
</dbReference>
<evidence type="ECO:0000256" key="1">
    <source>
        <dbReference type="ARBA" id="ARBA00022603"/>
    </source>
</evidence>
<dbReference type="GO" id="GO:0003723">
    <property type="term" value="F:RNA binding"/>
    <property type="evidence" value="ECO:0007669"/>
    <property type="project" value="UniProtKB-UniRule"/>
</dbReference>
<evidence type="ECO:0000256" key="6">
    <source>
        <dbReference type="SAM" id="MobiDB-lite"/>
    </source>
</evidence>
<dbReference type="InterPro" id="IPR029063">
    <property type="entry name" value="SAM-dependent_MTases_sf"/>
</dbReference>
<dbReference type="EMBL" id="UZAN01001832">
    <property type="protein sequence ID" value="VDP23792.1"/>
    <property type="molecule type" value="Genomic_DNA"/>
</dbReference>
<evidence type="ECO:0000256" key="3">
    <source>
        <dbReference type="ARBA" id="ARBA00022691"/>
    </source>
</evidence>
<dbReference type="GO" id="GO:0008173">
    <property type="term" value="F:RNA methyltransferase activity"/>
    <property type="evidence" value="ECO:0007669"/>
    <property type="project" value="InterPro"/>
</dbReference>
<feature type="active site" description="Nucleophile" evidence="5">
    <location>
        <position position="130"/>
    </location>
</feature>
<proteinExistence type="inferred from homology"/>
<dbReference type="OrthoDB" id="435282at2759"/>
<dbReference type="PROSITE" id="PS51686">
    <property type="entry name" value="SAM_MT_RSMB_NOP"/>
    <property type="match status" value="1"/>
</dbReference>
<dbReference type="GO" id="GO:0070475">
    <property type="term" value="P:rRNA base methylation"/>
    <property type="evidence" value="ECO:0007669"/>
    <property type="project" value="TreeGrafter"/>
</dbReference>
<keyword evidence="1 5" id="KW-0489">Methyltransferase</keyword>
<keyword evidence="4 5" id="KW-0694">RNA-binding</keyword>